<name>A0A4V1XYE7_9ACTN</name>
<organism evidence="1 2">
    <name type="scientific">Nocardioides guangzhouensis</name>
    <dbReference type="NCBI Taxonomy" id="2497878"/>
    <lineage>
        <taxon>Bacteria</taxon>
        <taxon>Bacillati</taxon>
        <taxon>Actinomycetota</taxon>
        <taxon>Actinomycetes</taxon>
        <taxon>Propionibacteriales</taxon>
        <taxon>Nocardioidaceae</taxon>
        <taxon>Nocardioides</taxon>
    </lineage>
</organism>
<comment type="caution">
    <text evidence="1">The sequence shown here is derived from an EMBL/GenBank/DDBJ whole genome shotgun (WGS) entry which is preliminary data.</text>
</comment>
<reference evidence="1 2" key="1">
    <citation type="submission" date="2019-01" db="EMBL/GenBank/DDBJ databases">
        <title>Nocardioides guangzhouensis sp. nov., an actinobacterium isolated from soil.</title>
        <authorList>
            <person name="Fu Y."/>
            <person name="Cai Y."/>
            <person name="Lin Z."/>
            <person name="Chen P."/>
        </authorList>
    </citation>
    <scope>NUCLEOTIDE SEQUENCE [LARGE SCALE GENOMIC DNA]</scope>
    <source>
        <strain evidence="1 2">130</strain>
    </source>
</reference>
<dbReference type="Proteomes" id="UP000295198">
    <property type="component" value="Unassembled WGS sequence"/>
</dbReference>
<keyword evidence="2" id="KW-1185">Reference proteome</keyword>
<accession>A0A4V1XYE7</accession>
<dbReference type="OrthoDB" id="129521at2"/>
<dbReference type="AlphaFoldDB" id="A0A4V1XYE7"/>
<dbReference type="RefSeq" id="WP_134720176.1">
    <property type="nucleotide sequence ID" value="NZ_SDKM01000039.1"/>
</dbReference>
<proteinExistence type="predicted"/>
<protein>
    <submittedName>
        <fullName evidence="1">Uncharacterized protein</fullName>
    </submittedName>
</protein>
<sequence length="89" mass="9887">MPTIIVTHDVTDTDHWLSSPKREELLPSVGASNLRTFVNPQDRTKVGLMMDVADLDVLFAVLENPSDELTEAMKYDTVLPETMTILVAS</sequence>
<gene>
    <name evidence="1" type="ORF">EKO23_20470</name>
</gene>
<evidence type="ECO:0000313" key="1">
    <source>
        <dbReference type="EMBL" id="RYP82989.1"/>
    </source>
</evidence>
<evidence type="ECO:0000313" key="2">
    <source>
        <dbReference type="Proteomes" id="UP000295198"/>
    </source>
</evidence>
<dbReference type="EMBL" id="SDKM01000039">
    <property type="protein sequence ID" value="RYP82989.1"/>
    <property type="molecule type" value="Genomic_DNA"/>
</dbReference>